<feature type="signal peptide" evidence="2">
    <location>
        <begin position="1"/>
        <end position="16"/>
    </location>
</feature>
<accession>A0A7J6K806</accession>
<sequence>MLACPFLVLSLHQALCRLFLFRLLLLPSRLRSLPLPAPLLRQHLPWGSVGEAPEQEAEGLSKETEVEKKETQEGRRDARSKDEEVKETLREQRQKMKKAMLEEKEKMDEEAKMEEEAKMDEEAKMEEEAKMDEEAKMEEEKQKERKKNEVEEEGEETSQAFQGVLEEKRTSNGDWLVRTMQRRKETNTAFARFGGEQEEAAVTPGPTHALVVN</sequence>
<evidence type="ECO:0000313" key="3">
    <source>
        <dbReference type="EMBL" id="KAF4643104.1"/>
    </source>
</evidence>
<evidence type="ECO:0000256" key="1">
    <source>
        <dbReference type="SAM" id="MobiDB-lite"/>
    </source>
</evidence>
<organism evidence="3 4">
    <name type="scientific">Toxoplasma gondii</name>
    <dbReference type="NCBI Taxonomy" id="5811"/>
    <lineage>
        <taxon>Eukaryota</taxon>
        <taxon>Sar</taxon>
        <taxon>Alveolata</taxon>
        <taxon>Apicomplexa</taxon>
        <taxon>Conoidasida</taxon>
        <taxon>Coccidia</taxon>
        <taxon>Eucoccidiorida</taxon>
        <taxon>Eimeriorina</taxon>
        <taxon>Sarcocystidae</taxon>
        <taxon>Toxoplasma</taxon>
    </lineage>
</organism>
<evidence type="ECO:0000256" key="2">
    <source>
        <dbReference type="SAM" id="SignalP"/>
    </source>
</evidence>
<dbReference type="AlphaFoldDB" id="A0A7J6K806"/>
<reference evidence="3 4" key="1">
    <citation type="submission" date="2020-03" db="EMBL/GenBank/DDBJ databases">
        <title>Genome sequence of Toxoplasma gondii RH-88 strain.</title>
        <authorList>
            <person name="Lorenzi H.A."/>
            <person name="Venepally P."/>
            <person name="Rozenberg A."/>
            <person name="Sibley D."/>
        </authorList>
    </citation>
    <scope>NUCLEOTIDE SEQUENCE [LARGE SCALE GENOMIC DNA]</scope>
    <source>
        <strain evidence="3 4">RH-88</strain>
    </source>
</reference>
<gene>
    <name evidence="3" type="ORF">TGRH88_027710</name>
</gene>
<evidence type="ECO:0000313" key="4">
    <source>
        <dbReference type="Proteomes" id="UP000557509"/>
    </source>
</evidence>
<keyword evidence="2" id="KW-0732">Signal</keyword>
<feature type="compositionally biased region" description="Basic and acidic residues" evidence="1">
    <location>
        <begin position="59"/>
        <end position="149"/>
    </location>
</feature>
<name>A0A7J6K806_TOXGO</name>
<feature type="region of interest" description="Disordered" evidence="1">
    <location>
        <begin position="194"/>
        <end position="213"/>
    </location>
</feature>
<keyword evidence="4" id="KW-1185">Reference proteome</keyword>
<feature type="region of interest" description="Disordered" evidence="1">
    <location>
        <begin position="51"/>
        <end position="178"/>
    </location>
</feature>
<dbReference type="EMBL" id="JAAUHK010000192">
    <property type="protein sequence ID" value="KAF4643104.1"/>
    <property type="molecule type" value="Genomic_DNA"/>
</dbReference>
<feature type="chain" id="PRO_5029546257" evidence="2">
    <location>
        <begin position="17"/>
        <end position="213"/>
    </location>
</feature>
<protein>
    <submittedName>
        <fullName evidence="3">Uncharacterized protein</fullName>
    </submittedName>
</protein>
<comment type="caution">
    <text evidence="3">The sequence shown here is derived from an EMBL/GenBank/DDBJ whole genome shotgun (WGS) entry which is preliminary data.</text>
</comment>
<dbReference type="Proteomes" id="UP000557509">
    <property type="component" value="Unassembled WGS sequence"/>
</dbReference>
<proteinExistence type="predicted"/>